<accession>A0A022W7Q8</accession>
<gene>
    <name evidence="1" type="ORF">H103_02747</name>
</gene>
<sequence length="135" mass="15372">MHVRIAASMGLETRVPLTFQLRQQVLPPRRVRQLRNQLLHTREPRQWSMTSLIPQLPTSMILTSLTLQRFLPLTLKNPSDLNKACLSLALRRILLSILTASYDVYLVLNVYSPLFLIPKLCGYICALYVSGVGNL</sequence>
<name>A0A022W7Q8_TRIRU</name>
<dbReference type="Proteomes" id="UP000023758">
    <property type="component" value="Unassembled WGS sequence"/>
</dbReference>
<evidence type="ECO:0000313" key="1">
    <source>
        <dbReference type="EMBL" id="EZF54465.1"/>
    </source>
</evidence>
<organism evidence="1">
    <name type="scientific">Trichophyton rubrum CBS 288.86</name>
    <dbReference type="NCBI Taxonomy" id="1215330"/>
    <lineage>
        <taxon>Eukaryota</taxon>
        <taxon>Fungi</taxon>
        <taxon>Dikarya</taxon>
        <taxon>Ascomycota</taxon>
        <taxon>Pezizomycotina</taxon>
        <taxon>Eurotiomycetes</taxon>
        <taxon>Eurotiomycetidae</taxon>
        <taxon>Onygenales</taxon>
        <taxon>Arthrodermataceae</taxon>
        <taxon>Trichophyton</taxon>
    </lineage>
</organism>
<dbReference type="AlphaFoldDB" id="A0A022W7Q8"/>
<reference evidence="1" key="1">
    <citation type="submission" date="2014-02" db="EMBL/GenBank/DDBJ databases">
        <title>The Genome Sequence of Trichophyton rubrum (morphotype fischeri) CBS 288.86.</title>
        <authorList>
            <consortium name="The Broad Institute Genomics Platform"/>
            <person name="Cuomo C.A."/>
            <person name="White T.C."/>
            <person name="Graser Y."/>
            <person name="Martinez-Rossi N."/>
            <person name="Heitman J."/>
            <person name="Young S.K."/>
            <person name="Zeng Q."/>
            <person name="Gargeya S."/>
            <person name="Abouelleil A."/>
            <person name="Alvarado L."/>
            <person name="Chapman S.B."/>
            <person name="Gainer-Dewar J."/>
            <person name="Goldberg J."/>
            <person name="Griggs A."/>
            <person name="Gujja S."/>
            <person name="Hansen M."/>
            <person name="Howarth C."/>
            <person name="Imamovic A."/>
            <person name="Larimer J."/>
            <person name="Martinez D."/>
            <person name="Murphy C."/>
            <person name="Pearson M.D."/>
            <person name="Persinoti G."/>
            <person name="Poon T."/>
            <person name="Priest M."/>
            <person name="Roberts A.D."/>
            <person name="Saif S."/>
            <person name="Shea T.D."/>
            <person name="Sykes S.N."/>
            <person name="Wortman J."/>
            <person name="Nusbaum C."/>
            <person name="Birren B."/>
        </authorList>
    </citation>
    <scope>NUCLEOTIDE SEQUENCE [LARGE SCALE GENOMIC DNA]</scope>
    <source>
        <strain evidence="1">CBS 288.86</strain>
    </source>
</reference>
<proteinExistence type="predicted"/>
<dbReference type="EMBL" id="KK207784">
    <property type="protein sequence ID" value="EZF54464.1"/>
    <property type="molecule type" value="Genomic_DNA"/>
</dbReference>
<dbReference type="EMBL" id="KK207784">
    <property type="protein sequence ID" value="EZF54465.1"/>
    <property type="molecule type" value="Genomic_DNA"/>
</dbReference>
<protein>
    <submittedName>
        <fullName evidence="1">Uncharacterized protein</fullName>
    </submittedName>
</protein>
<dbReference type="HOGENOM" id="CLU_1887233_0_0_1"/>